<evidence type="ECO:0000313" key="2">
    <source>
        <dbReference type="EMBL" id="QHU11355.1"/>
    </source>
</evidence>
<keyword evidence="1" id="KW-0472">Membrane</keyword>
<keyword evidence="1" id="KW-1133">Transmembrane helix</keyword>
<feature type="transmembrane region" description="Helical" evidence="1">
    <location>
        <begin position="319"/>
        <end position="340"/>
    </location>
</feature>
<sequence>MATCPAGSIHAFLTTTTPVTEAVNTSITAKTYPFISSFADNAAFSLDTNLITTSSYNSIAFKGNPYGLYNIQLCQGSSRAISTMGSPLGDLILTFTNTTVVNGANVIIVILPIYVSAPASLFLSQLLTNRSTNVGLGSLFIGQRSYGYYQCISTGNGRIVTNSISTYIISFPNGCFINADPDSTSLNAAITNTNYIFYSPYHGGFEYYPNNDNIALAYTYDTNNVMITPTQWSGANRNILSKGIDPAGDDFKNNVLYYTTASPPSNQGNQSALFTLDQYKCYPFSKINNVDAENHVISLSKITQAMAEGGNAGPSTNTVWGLIGFFIGLLLLAGVFFIVYRSVTTKPTIPPAAFATMNTANNTK</sequence>
<protein>
    <submittedName>
        <fullName evidence="2">Uncharacterized protein</fullName>
    </submittedName>
</protein>
<keyword evidence="1" id="KW-0812">Transmembrane</keyword>
<accession>A0A6C0JZX7</accession>
<organism evidence="2">
    <name type="scientific">viral metagenome</name>
    <dbReference type="NCBI Taxonomy" id="1070528"/>
    <lineage>
        <taxon>unclassified sequences</taxon>
        <taxon>metagenomes</taxon>
        <taxon>organismal metagenomes</taxon>
    </lineage>
</organism>
<dbReference type="AlphaFoldDB" id="A0A6C0JZX7"/>
<proteinExistence type="predicted"/>
<reference evidence="2" key="1">
    <citation type="journal article" date="2020" name="Nature">
        <title>Giant virus diversity and host interactions through global metagenomics.</title>
        <authorList>
            <person name="Schulz F."/>
            <person name="Roux S."/>
            <person name="Paez-Espino D."/>
            <person name="Jungbluth S."/>
            <person name="Walsh D.A."/>
            <person name="Denef V.J."/>
            <person name="McMahon K.D."/>
            <person name="Konstantinidis K.T."/>
            <person name="Eloe-Fadrosh E.A."/>
            <person name="Kyrpides N.C."/>
            <person name="Woyke T."/>
        </authorList>
    </citation>
    <scope>NUCLEOTIDE SEQUENCE</scope>
    <source>
        <strain evidence="2">GVMAG-S-1101165-84</strain>
    </source>
</reference>
<dbReference type="EMBL" id="MN740781">
    <property type="protein sequence ID" value="QHU11355.1"/>
    <property type="molecule type" value="Genomic_DNA"/>
</dbReference>
<evidence type="ECO:0000256" key="1">
    <source>
        <dbReference type="SAM" id="Phobius"/>
    </source>
</evidence>
<name>A0A6C0JZX7_9ZZZZ</name>